<dbReference type="InterPro" id="IPR033121">
    <property type="entry name" value="PEPTIDASE_A1"/>
</dbReference>
<dbReference type="GO" id="GO:0004190">
    <property type="term" value="F:aspartic-type endopeptidase activity"/>
    <property type="evidence" value="ECO:0007669"/>
    <property type="project" value="UniProtKB-KW"/>
</dbReference>
<evidence type="ECO:0000256" key="10">
    <source>
        <dbReference type="PIRSR" id="PIRSR601461-1"/>
    </source>
</evidence>
<dbReference type="InterPro" id="IPR001461">
    <property type="entry name" value="Aspartic_peptidase_A1"/>
</dbReference>
<dbReference type="PANTHER" id="PTHR47966:SF23">
    <property type="entry name" value="ASPARTIC ENDOPEPTIDASE, PUTATIVE (AFU_ORTHOLOGUE AFUA_2G15950)-RELATED"/>
    <property type="match status" value="1"/>
</dbReference>
<evidence type="ECO:0000256" key="11">
    <source>
        <dbReference type="RuleBase" id="RU000454"/>
    </source>
</evidence>
<feature type="chain" id="PRO_5002255180" description="Peptidase A1 domain-containing protein" evidence="13">
    <location>
        <begin position="20"/>
        <end position="419"/>
    </location>
</feature>
<feature type="signal peptide" evidence="13">
    <location>
        <begin position="1"/>
        <end position="19"/>
    </location>
</feature>
<evidence type="ECO:0000256" key="2">
    <source>
        <dbReference type="ARBA" id="ARBA00007447"/>
    </source>
</evidence>
<dbReference type="SUPFAM" id="SSF50630">
    <property type="entry name" value="Acid proteases"/>
    <property type="match status" value="1"/>
</dbReference>
<keyword evidence="16" id="KW-1185">Reference proteome</keyword>
<dbReference type="EMBL" id="KN846961">
    <property type="protein sequence ID" value="KIW64191.1"/>
    <property type="molecule type" value="Genomic_DNA"/>
</dbReference>
<dbReference type="PROSITE" id="PS00141">
    <property type="entry name" value="ASP_PROTEASE"/>
    <property type="match status" value="1"/>
</dbReference>
<dbReference type="PRINTS" id="PR00792">
    <property type="entry name" value="PEPSIN"/>
</dbReference>
<dbReference type="InterPro" id="IPR034163">
    <property type="entry name" value="Aspergillopepsin-like_cat_dom"/>
</dbReference>
<accession>A0A0D2CG99</accession>
<keyword evidence="4 11" id="KW-0645">Protease</keyword>
<dbReference type="FunFam" id="2.40.70.10:FF:000026">
    <property type="entry name" value="Endothiapepsin"/>
    <property type="match status" value="1"/>
</dbReference>
<dbReference type="Proteomes" id="UP000054266">
    <property type="component" value="Unassembled WGS sequence"/>
</dbReference>
<evidence type="ECO:0000256" key="13">
    <source>
        <dbReference type="SAM" id="SignalP"/>
    </source>
</evidence>
<dbReference type="PANTHER" id="PTHR47966">
    <property type="entry name" value="BETA-SITE APP-CLEAVING ENZYME, ISOFORM A-RELATED"/>
    <property type="match status" value="1"/>
</dbReference>
<gene>
    <name evidence="15" type="ORF">PV04_09144</name>
</gene>
<reference evidence="15 16" key="1">
    <citation type="submission" date="2015-01" db="EMBL/GenBank/DDBJ databases">
        <title>The Genome Sequence of Capronia semiimmersa CBS27337.</title>
        <authorList>
            <consortium name="The Broad Institute Genomics Platform"/>
            <person name="Cuomo C."/>
            <person name="de Hoog S."/>
            <person name="Gorbushina A."/>
            <person name="Stielow B."/>
            <person name="Teixiera M."/>
            <person name="Abouelleil A."/>
            <person name="Chapman S.B."/>
            <person name="Priest M."/>
            <person name="Young S.K."/>
            <person name="Wortman J."/>
            <person name="Nusbaum C."/>
            <person name="Birren B."/>
        </authorList>
    </citation>
    <scope>NUCLEOTIDE SEQUENCE [LARGE SCALE GENOMIC DNA]</scope>
    <source>
        <strain evidence="15 16">CBS 27337</strain>
    </source>
</reference>
<dbReference type="GO" id="GO:0005576">
    <property type="term" value="C:extracellular region"/>
    <property type="evidence" value="ECO:0007669"/>
    <property type="project" value="UniProtKB-SubCell"/>
</dbReference>
<feature type="domain" description="Peptidase A1" evidence="14">
    <location>
        <begin position="100"/>
        <end position="416"/>
    </location>
</feature>
<dbReference type="Pfam" id="PF00026">
    <property type="entry name" value="Asp"/>
    <property type="match status" value="1"/>
</dbReference>
<evidence type="ECO:0000256" key="12">
    <source>
        <dbReference type="SAM" id="MobiDB-lite"/>
    </source>
</evidence>
<name>A0A0D2CG99_9EURO</name>
<evidence type="ECO:0000259" key="14">
    <source>
        <dbReference type="PROSITE" id="PS51767"/>
    </source>
</evidence>
<evidence type="ECO:0000313" key="16">
    <source>
        <dbReference type="Proteomes" id="UP000054266"/>
    </source>
</evidence>
<dbReference type="PROSITE" id="PS51767">
    <property type="entry name" value="PEPTIDASE_A1"/>
    <property type="match status" value="1"/>
</dbReference>
<evidence type="ECO:0000256" key="1">
    <source>
        <dbReference type="ARBA" id="ARBA00004613"/>
    </source>
</evidence>
<keyword evidence="9" id="KW-0325">Glycoprotein</keyword>
<keyword evidence="3" id="KW-0964">Secreted</keyword>
<evidence type="ECO:0000256" key="5">
    <source>
        <dbReference type="ARBA" id="ARBA00022729"/>
    </source>
</evidence>
<organism evidence="15 16">
    <name type="scientific">Phialophora macrospora</name>
    <dbReference type="NCBI Taxonomy" id="1851006"/>
    <lineage>
        <taxon>Eukaryota</taxon>
        <taxon>Fungi</taxon>
        <taxon>Dikarya</taxon>
        <taxon>Ascomycota</taxon>
        <taxon>Pezizomycotina</taxon>
        <taxon>Eurotiomycetes</taxon>
        <taxon>Chaetothyriomycetidae</taxon>
        <taxon>Chaetothyriales</taxon>
        <taxon>Herpotrichiellaceae</taxon>
        <taxon>Phialophora</taxon>
    </lineage>
</organism>
<dbReference type="InterPro" id="IPR021109">
    <property type="entry name" value="Peptidase_aspartic_dom_sf"/>
</dbReference>
<evidence type="ECO:0000256" key="9">
    <source>
        <dbReference type="ARBA" id="ARBA00023180"/>
    </source>
</evidence>
<sequence>MLRTYSFLLVTLFLATVFASPVRLKQKRSFKVPRIQQHNYVPNGKAAYRRALFKFGFGDIEFLPDGEVATRIAAATEAQIDGDTEDGETTASPTQNDAQFLSPVNVGGQTLIMNFDSGSSDTWVFNTNLPASSQQGHTIYDPSQSTTFSNALDGSTFNISYGDGSSASGPVGVDELDIGGATVSAQAIGLPDTVADSFVTDSASNGLVGLAFSRLNTIQPQQQKTFFDNILPDLTLPVFTAQLKSGEVGSYEFGNIDQTAFTGQLSTTPVDSSRGFWEVDSASFAVQGVQGTGQIANGKAIVDTGTSLMLVPDEMLVAYWNTVDGAQLSQAAGGVIFPCDTALPDLQVAIGANYMATVSGQGMNFANVGRDTQTGQQFCFGGLQSNQGLPFAIYGDVFFKSQFVVFDGSGPSISIAPHS</sequence>
<protein>
    <recommendedName>
        <fullName evidence="14">Peptidase A1 domain-containing protein</fullName>
    </recommendedName>
</protein>
<dbReference type="InterPro" id="IPR001969">
    <property type="entry name" value="Aspartic_peptidase_AS"/>
</dbReference>
<dbReference type="GO" id="GO:0006508">
    <property type="term" value="P:proteolysis"/>
    <property type="evidence" value="ECO:0007669"/>
    <property type="project" value="UniProtKB-KW"/>
</dbReference>
<keyword evidence="8" id="KW-0865">Zymogen</keyword>
<feature type="active site" evidence="10">
    <location>
        <position position="116"/>
    </location>
</feature>
<feature type="region of interest" description="Disordered" evidence="12">
    <location>
        <begin position="79"/>
        <end position="100"/>
    </location>
</feature>
<proteinExistence type="inferred from homology"/>
<keyword evidence="6 11" id="KW-0064">Aspartyl protease</keyword>
<feature type="compositionally biased region" description="Polar residues" evidence="12">
    <location>
        <begin position="89"/>
        <end position="99"/>
    </location>
</feature>
<dbReference type="CDD" id="cd06097">
    <property type="entry name" value="Aspergillopepsin_like"/>
    <property type="match status" value="1"/>
</dbReference>
<feature type="active site" evidence="10">
    <location>
        <position position="303"/>
    </location>
</feature>
<keyword evidence="7 11" id="KW-0378">Hydrolase</keyword>
<dbReference type="STRING" id="5601.A0A0D2CG99"/>
<dbReference type="AlphaFoldDB" id="A0A0D2CG99"/>
<evidence type="ECO:0000256" key="7">
    <source>
        <dbReference type="ARBA" id="ARBA00022801"/>
    </source>
</evidence>
<evidence type="ECO:0000256" key="4">
    <source>
        <dbReference type="ARBA" id="ARBA00022670"/>
    </source>
</evidence>
<evidence type="ECO:0000313" key="15">
    <source>
        <dbReference type="EMBL" id="KIW64191.1"/>
    </source>
</evidence>
<evidence type="ECO:0000256" key="8">
    <source>
        <dbReference type="ARBA" id="ARBA00023145"/>
    </source>
</evidence>
<keyword evidence="5 13" id="KW-0732">Signal</keyword>
<evidence type="ECO:0000256" key="3">
    <source>
        <dbReference type="ARBA" id="ARBA00022525"/>
    </source>
</evidence>
<comment type="similarity">
    <text evidence="2 11">Belongs to the peptidase A1 family.</text>
</comment>
<comment type="subcellular location">
    <subcellularLocation>
        <location evidence="1">Secreted</location>
    </subcellularLocation>
</comment>
<dbReference type="HOGENOM" id="CLU_013253_0_0_1"/>
<dbReference type="Gene3D" id="2.40.70.10">
    <property type="entry name" value="Acid Proteases"/>
    <property type="match status" value="2"/>
</dbReference>
<evidence type="ECO:0000256" key="6">
    <source>
        <dbReference type="ARBA" id="ARBA00022750"/>
    </source>
</evidence>